<proteinExistence type="predicted"/>
<evidence type="ECO:0000313" key="2">
    <source>
        <dbReference type="EMBL" id="OJT02939.1"/>
    </source>
</evidence>
<protein>
    <recommendedName>
        <fullName evidence="1">Glycolipid transfer protein domain-containing protein</fullName>
    </recommendedName>
</protein>
<evidence type="ECO:0000313" key="3">
    <source>
        <dbReference type="Proteomes" id="UP000184267"/>
    </source>
</evidence>
<comment type="caution">
    <text evidence="2">The sequence shown here is derived from an EMBL/GenBank/DDBJ whole genome shotgun (WGS) entry which is preliminary data.</text>
</comment>
<dbReference type="GO" id="GO:0120013">
    <property type="term" value="F:lipid transfer activity"/>
    <property type="evidence" value="ECO:0007669"/>
    <property type="project" value="InterPro"/>
</dbReference>
<organism evidence="2 3">
    <name type="scientific">Trametes pubescens</name>
    <name type="common">White-rot fungus</name>
    <dbReference type="NCBI Taxonomy" id="154538"/>
    <lineage>
        <taxon>Eukaryota</taxon>
        <taxon>Fungi</taxon>
        <taxon>Dikarya</taxon>
        <taxon>Basidiomycota</taxon>
        <taxon>Agaricomycotina</taxon>
        <taxon>Agaricomycetes</taxon>
        <taxon>Polyporales</taxon>
        <taxon>Polyporaceae</taxon>
        <taxon>Trametes</taxon>
    </lineage>
</organism>
<feature type="domain" description="Glycolipid transfer protein" evidence="1">
    <location>
        <begin position="3"/>
        <end position="34"/>
    </location>
</feature>
<accession>A0A1M2V5N1</accession>
<gene>
    <name evidence="2" type="ORF">TRAPUB_6478</name>
</gene>
<sequence length="71" mass="8106">MQRDRDAELHTCFRRSYDANLKHHHAWLVRQVVAGGSHAKFDNELTTWLAGLEAIVLRLKAFLAQGSYGEV</sequence>
<dbReference type="SUPFAM" id="SSF110004">
    <property type="entry name" value="Glycolipid transfer protein, GLTP"/>
    <property type="match status" value="1"/>
</dbReference>
<dbReference type="AlphaFoldDB" id="A0A1M2V5N1"/>
<name>A0A1M2V5N1_TRAPU</name>
<evidence type="ECO:0000259" key="1">
    <source>
        <dbReference type="Pfam" id="PF08718"/>
    </source>
</evidence>
<dbReference type="OrthoDB" id="205255at2759"/>
<reference evidence="2 3" key="1">
    <citation type="submission" date="2016-10" db="EMBL/GenBank/DDBJ databases">
        <title>Genome sequence of the basidiomycete white-rot fungus Trametes pubescens.</title>
        <authorList>
            <person name="Makela M.R."/>
            <person name="Granchi Z."/>
            <person name="Peng M."/>
            <person name="De Vries R.P."/>
            <person name="Grigoriev I."/>
            <person name="Riley R."/>
            <person name="Hilden K."/>
        </authorList>
    </citation>
    <scope>NUCLEOTIDE SEQUENCE [LARGE SCALE GENOMIC DNA]</scope>
    <source>
        <strain evidence="2 3">FBCC735</strain>
    </source>
</reference>
<keyword evidence="3" id="KW-1185">Reference proteome</keyword>
<dbReference type="Gene3D" id="1.10.3520.10">
    <property type="entry name" value="Glycolipid transfer protein"/>
    <property type="match status" value="1"/>
</dbReference>
<dbReference type="EMBL" id="MNAD01001640">
    <property type="protein sequence ID" value="OJT02939.1"/>
    <property type="molecule type" value="Genomic_DNA"/>
</dbReference>
<dbReference type="STRING" id="154538.A0A1M2V5N1"/>
<dbReference type="GO" id="GO:0005737">
    <property type="term" value="C:cytoplasm"/>
    <property type="evidence" value="ECO:0007669"/>
    <property type="project" value="InterPro"/>
</dbReference>
<dbReference type="Pfam" id="PF08718">
    <property type="entry name" value="GLTP"/>
    <property type="match status" value="1"/>
</dbReference>
<dbReference type="InterPro" id="IPR014830">
    <property type="entry name" value="Glycolipid_transfer_prot_dom"/>
</dbReference>
<dbReference type="InterPro" id="IPR036497">
    <property type="entry name" value="GLTP_sf"/>
</dbReference>
<dbReference type="Proteomes" id="UP000184267">
    <property type="component" value="Unassembled WGS sequence"/>
</dbReference>